<dbReference type="InterPro" id="IPR036852">
    <property type="entry name" value="Peptidase_S8/S53_dom_sf"/>
</dbReference>
<dbReference type="InterPro" id="IPR050819">
    <property type="entry name" value="Tripeptidyl-peptidase_I"/>
</dbReference>
<keyword evidence="4 8" id="KW-0378">Hydrolase</keyword>
<comment type="caution">
    <text evidence="11">The sequence shown here is derived from an EMBL/GenBank/DDBJ whole genome shotgun (WGS) entry which is preliminary data.</text>
</comment>
<dbReference type="GO" id="GO:0005576">
    <property type="term" value="C:extracellular region"/>
    <property type="evidence" value="ECO:0007669"/>
    <property type="project" value="UniProtKB-SubCell"/>
</dbReference>
<evidence type="ECO:0000256" key="1">
    <source>
        <dbReference type="ARBA" id="ARBA00004239"/>
    </source>
</evidence>
<dbReference type="SMART" id="SM00944">
    <property type="entry name" value="Pro-kuma_activ"/>
    <property type="match status" value="1"/>
</dbReference>
<dbReference type="EMBL" id="NLAX01000003">
    <property type="protein sequence ID" value="PKS12421.1"/>
    <property type="molecule type" value="Genomic_DNA"/>
</dbReference>
<feature type="binding site" evidence="8">
    <location>
        <position position="609"/>
    </location>
    <ligand>
        <name>Ca(2+)</name>
        <dbReference type="ChEBI" id="CHEBI:29108"/>
    </ligand>
</feature>
<keyword evidence="7" id="KW-0865">Zymogen</keyword>
<dbReference type="CDD" id="cd11377">
    <property type="entry name" value="Pro-peptidase_S53"/>
    <property type="match status" value="1"/>
</dbReference>
<evidence type="ECO:0000256" key="9">
    <source>
        <dbReference type="SAM" id="SignalP"/>
    </source>
</evidence>
<keyword evidence="3 8" id="KW-0479">Metal-binding</keyword>
<comment type="cofactor">
    <cofactor evidence="8">
        <name>Ca(2+)</name>
        <dbReference type="ChEBI" id="CHEBI:29108"/>
    </cofactor>
    <text evidence="8">Binds 1 Ca(2+) ion per subunit.</text>
</comment>
<feature type="active site" description="Charge relay system" evidence="8">
    <location>
        <position position="290"/>
    </location>
</feature>
<keyword evidence="6 8" id="KW-0106">Calcium</keyword>
<evidence type="ECO:0000256" key="8">
    <source>
        <dbReference type="PROSITE-ProRule" id="PRU01032"/>
    </source>
</evidence>
<evidence type="ECO:0000256" key="2">
    <source>
        <dbReference type="ARBA" id="ARBA00022670"/>
    </source>
</evidence>
<dbReference type="InterPro" id="IPR030400">
    <property type="entry name" value="Sedolisin_dom"/>
</dbReference>
<dbReference type="SUPFAM" id="SSF52743">
    <property type="entry name" value="Subtilisin-like"/>
    <property type="match status" value="1"/>
</dbReference>
<feature type="domain" description="Peptidase S53" evidence="10">
    <location>
        <begin position="211"/>
        <end position="631"/>
    </location>
</feature>
<sequence length="632" mass="68560">MATRLILLSACFSAALAGVEPRAVLDPVFSPAHSHWKRADKVPADQVIHIDVALSLDEQTSEAATKALQDISDPNSAKYGQHLSPRDAADLFAPPGENLREVARWLNSSGIDRSRLKVSLDRAHISFDAPVEEAERLLGAKFHLFSFGAEVQIASEDYSVPASISNYIDFVMPATQPAALLAQFTPDSNEVHFEGGSIQARQATSNDCFKYMSPHCLRKLYNIDDGSGVTPHPSNSYGFFTPSYSTWLPDDMESFFSTLAPELSGQQPAVMSINGGYRFFDLELLPFNLEPNLDYQYSMSMAYPQPVTNIQVGDQYQIGNINSMLAAFDETYCTALDPEFDPIFPSTEPGGYNSTSDCGTHTPPKVIGIAYGWNEAEFSDTYVKRQCLEFLKLGLQGITVVTGSADRGTADQLGGCIDPDTGNHNATEGHFSSVFPASCPWITVVGGTQLQSTASNESWSEGTPFPPEEVLNYNGTQSGGGFSRLFQAPWYQGHETKGYLAQSNTASQLGEQGYFNSKGRGYPDVSALGLNYLVAIQGGFRTVRGTSASIPLVASMFAKINQARLQTGKTTIGFVNPVLYGFRNKYVRDVKKGANGGCGIDVAFEAADGWDAVTGLGSPDYEKLLKVYMSLP</sequence>
<dbReference type="GO" id="GO:0004252">
    <property type="term" value="F:serine-type endopeptidase activity"/>
    <property type="evidence" value="ECO:0007669"/>
    <property type="project" value="UniProtKB-UniRule"/>
</dbReference>
<comment type="subcellular location">
    <subcellularLocation>
        <location evidence="1">Secreted</location>
        <location evidence="1">Extracellular space</location>
    </subcellularLocation>
</comment>
<proteinExistence type="predicted"/>
<dbReference type="InParanoid" id="A0A2N3NJ44"/>
<dbReference type="VEuPathDB" id="FungiDB:jhhlp_000627"/>
<evidence type="ECO:0000313" key="11">
    <source>
        <dbReference type="EMBL" id="PKS12421.1"/>
    </source>
</evidence>
<evidence type="ECO:0000256" key="6">
    <source>
        <dbReference type="ARBA" id="ARBA00022837"/>
    </source>
</evidence>
<keyword evidence="12" id="KW-1185">Reference proteome</keyword>
<feature type="signal peptide" evidence="9">
    <location>
        <begin position="1"/>
        <end position="17"/>
    </location>
</feature>
<dbReference type="OrthoDB" id="409122at2759"/>
<protein>
    <recommendedName>
        <fullName evidence="10">Peptidase S53 domain-containing protein</fullName>
    </recommendedName>
</protein>
<dbReference type="Gene3D" id="3.40.50.200">
    <property type="entry name" value="Peptidase S8/S53 domain"/>
    <property type="match status" value="1"/>
</dbReference>
<feature type="binding site" evidence="8">
    <location>
        <position position="590"/>
    </location>
    <ligand>
        <name>Ca(2+)</name>
        <dbReference type="ChEBI" id="CHEBI:29108"/>
    </ligand>
</feature>
<dbReference type="Pfam" id="PF09286">
    <property type="entry name" value="Pro-kuma_activ"/>
    <property type="match status" value="1"/>
</dbReference>
<dbReference type="AlphaFoldDB" id="A0A2N3NJ44"/>
<dbReference type="GO" id="GO:0006508">
    <property type="term" value="P:proteolysis"/>
    <property type="evidence" value="ECO:0007669"/>
    <property type="project" value="UniProtKB-KW"/>
</dbReference>
<dbReference type="SUPFAM" id="SSF54897">
    <property type="entry name" value="Protease propeptides/inhibitors"/>
    <property type="match status" value="1"/>
</dbReference>
<dbReference type="GO" id="GO:0008240">
    <property type="term" value="F:tripeptidyl-peptidase activity"/>
    <property type="evidence" value="ECO:0007669"/>
    <property type="project" value="UniProtKB-EC"/>
</dbReference>
<evidence type="ECO:0000313" key="12">
    <source>
        <dbReference type="Proteomes" id="UP000233524"/>
    </source>
</evidence>
<keyword evidence="2 8" id="KW-0645">Protease</keyword>
<evidence type="ECO:0000256" key="7">
    <source>
        <dbReference type="ARBA" id="ARBA00023145"/>
    </source>
</evidence>
<name>A0A2N3NJ44_9PEZI</name>
<keyword evidence="9" id="KW-0732">Signal</keyword>
<dbReference type="GO" id="GO:0046872">
    <property type="term" value="F:metal ion binding"/>
    <property type="evidence" value="ECO:0007669"/>
    <property type="project" value="UniProtKB-UniRule"/>
</dbReference>
<gene>
    <name evidence="11" type="ORF">jhhlp_000627</name>
</gene>
<feature type="active site" description="Charge relay system" evidence="8">
    <location>
        <position position="294"/>
    </location>
</feature>
<reference evidence="11 12" key="1">
    <citation type="journal article" date="2017" name="G3 (Bethesda)">
        <title>First Draft Genome Sequence of the Pathogenic Fungus Lomentospora prolificans (Formerly Scedosporium prolificans).</title>
        <authorList>
            <person name="Luo R."/>
            <person name="Zimin A."/>
            <person name="Workman R."/>
            <person name="Fan Y."/>
            <person name="Pertea G."/>
            <person name="Grossman N."/>
            <person name="Wear M.P."/>
            <person name="Jia B."/>
            <person name="Miller H."/>
            <person name="Casadevall A."/>
            <person name="Timp W."/>
            <person name="Zhang S.X."/>
            <person name="Salzberg S.L."/>
        </authorList>
    </citation>
    <scope>NUCLEOTIDE SEQUENCE [LARGE SCALE GENOMIC DNA]</scope>
    <source>
        <strain evidence="11 12">JHH-5317</strain>
    </source>
</reference>
<dbReference type="InterPro" id="IPR015366">
    <property type="entry name" value="S53_propep"/>
</dbReference>
<accession>A0A2N3NJ44</accession>
<feature type="active site" description="Charge relay system" evidence="8">
    <location>
        <position position="547"/>
    </location>
</feature>
<feature type="binding site" evidence="8">
    <location>
        <position position="589"/>
    </location>
    <ligand>
        <name>Ca(2+)</name>
        <dbReference type="ChEBI" id="CHEBI:29108"/>
    </ligand>
</feature>
<organism evidence="11 12">
    <name type="scientific">Lomentospora prolificans</name>
    <dbReference type="NCBI Taxonomy" id="41688"/>
    <lineage>
        <taxon>Eukaryota</taxon>
        <taxon>Fungi</taxon>
        <taxon>Dikarya</taxon>
        <taxon>Ascomycota</taxon>
        <taxon>Pezizomycotina</taxon>
        <taxon>Sordariomycetes</taxon>
        <taxon>Hypocreomycetidae</taxon>
        <taxon>Microascales</taxon>
        <taxon>Microascaceae</taxon>
        <taxon>Lomentospora</taxon>
    </lineage>
</organism>
<evidence type="ECO:0000256" key="4">
    <source>
        <dbReference type="ARBA" id="ARBA00022801"/>
    </source>
</evidence>
<dbReference type="STRING" id="41688.A0A2N3NJ44"/>
<dbReference type="PANTHER" id="PTHR14218:SF19">
    <property type="entry name" value="SERINE PROTEASE AORO, PUTATIVE (AFU_ORTHOLOGUE AFUA_6G10250)-RELATED"/>
    <property type="match status" value="1"/>
</dbReference>
<keyword evidence="5 8" id="KW-0720">Serine protease</keyword>
<dbReference type="Proteomes" id="UP000233524">
    <property type="component" value="Unassembled WGS sequence"/>
</dbReference>
<evidence type="ECO:0000259" key="10">
    <source>
        <dbReference type="PROSITE" id="PS51695"/>
    </source>
</evidence>
<dbReference type="CDD" id="cd04056">
    <property type="entry name" value="Peptidases_S53"/>
    <property type="match status" value="1"/>
</dbReference>
<evidence type="ECO:0000256" key="5">
    <source>
        <dbReference type="ARBA" id="ARBA00022825"/>
    </source>
</evidence>
<feature type="chain" id="PRO_5014678282" description="Peptidase S53 domain-containing protein" evidence="9">
    <location>
        <begin position="18"/>
        <end position="632"/>
    </location>
</feature>
<dbReference type="PANTHER" id="PTHR14218">
    <property type="entry name" value="PROTEASE S8 TRIPEPTIDYL PEPTIDASE I CLN2"/>
    <property type="match status" value="1"/>
</dbReference>
<evidence type="ECO:0000256" key="3">
    <source>
        <dbReference type="ARBA" id="ARBA00022723"/>
    </source>
</evidence>
<feature type="binding site" evidence="8">
    <location>
        <position position="611"/>
    </location>
    <ligand>
        <name>Ca(2+)</name>
        <dbReference type="ChEBI" id="CHEBI:29108"/>
    </ligand>
</feature>
<dbReference type="PROSITE" id="PS51695">
    <property type="entry name" value="SEDOLISIN"/>
    <property type="match status" value="1"/>
</dbReference>